<dbReference type="AlphaFoldDB" id="A0A517MLM9"/>
<comment type="function">
    <text evidence="12">Necessary for flagellar biosynthesis. May be involved in translocation of the flagellum.</text>
</comment>
<dbReference type="SMART" id="SM00962">
    <property type="entry name" value="SRP54"/>
    <property type="match status" value="1"/>
</dbReference>
<dbReference type="PANTHER" id="PTHR43134:SF3">
    <property type="entry name" value="FLAGELLAR BIOSYNTHESIS PROTEIN FLHF"/>
    <property type="match status" value="1"/>
</dbReference>
<keyword evidence="4" id="KW-0813">Transport</keyword>
<evidence type="ECO:0000256" key="13">
    <source>
        <dbReference type="ARBA" id="ARBA00030866"/>
    </source>
</evidence>
<dbReference type="GO" id="GO:0003924">
    <property type="term" value="F:GTPase activity"/>
    <property type="evidence" value="ECO:0007669"/>
    <property type="project" value="InterPro"/>
</dbReference>
<evidence type="ECO:0000313" key="17">
    <source>
        <dbReference type="EMBL" id="QDS95794.1"/>
    </source>
</evidence>
<dbReference type="GO" id="GO:0006614">
    <property type="term" value="P:SRP-dependent cotranslational protein targeting to membrane"/>
    <property type="evidence" value="ECO:0007669"/>
    <property type="project" value="InterPro"/>
</dbReference>
<evidence type="ECO:0000256" key="3">
    <source>
        <dbReference type="ARBA" id="ARBA00014919"/>
    </source>
</evidence>
<keyword evidence="7" id="KW-1005">Bacterial flagellum biogenesis</keyword>
<dbReference type="InterPro" id="IPR027417">
    <property type="entry name" value="P-loop_NTPase"/>
</dbReference>
<sequence length="346" mass="37312">MYIRTFQAANLQAALAEIREQMGTDATVLHTRQVKDGWMGWLGRTQVEVTAGLRTENNQPSLAGQAPSESLPRPEAEQLRELLIREGVSDAVAERWTRRSIETLRVEHGGQAMAFSSMALQNALQRVVAADIECGAPIRALPNERRVIALVGPTGVGKTTTVAKLAAGFRIQQKRRVGLLTIDTYRIAAVHQLQAYADIMDLPMQVVERPDQMQAGLKALGDVDLVLIDTAGRNPHFTARIEQLRALLAAAAPDETHLVLSATSSASTTAGVLKGFASVKPTAAILTKMDESEQTAGVLSAFYEQNAPPLSYLTTGQQVPDDIEVGNRDRIVKALLGRPQAPAIAA</sequence>
<comment type="subcellular location">
    <subcellularLocation>
        <location evidence="1">Cell membrane</location>
        <topology evidence="1">Peripheral membrane protein</topology>
        <orientation evidence="1">Cytoplasmic side</orientation>
    </subcellularLocation>
</comment>
<evidence type="ECO:0000256" key="4">
    <source>
        <dbReference type="ARBA" id="ARBA00022448"/>
    </source>
</evidence>
<evidence type="ECO:0000259" key="15">
    <source>
        <dbReference type="SMART" id="SM00382"/>
    </source>
</evidence>
<accession>A0A517MLM9</accession>
<organism evidence="17 18">
    <name type="scientific">Roseimaritima multifibrata</name>
    <dbReference type="NCBI Taxonomy" id="1930274"/>
    <lineage>
        <taxon>Bacteria</taxon>
        <taxon>Pseudomonadati</taxon>
        <taxon>Planctomycetota</taxon>
        <taxon>Planctomycetia</taxon>
        <taxon>Pirellulales</taxon>
        <taxon>Pirellulaceae</taxon>
        <taxon>Roseimaritima</taxon>
    </lineage>
</organism>
<dbReference type="GO" id="GO:0044781">
    <property type="term" value="P:bacterial-type flagellum organization"/>
    <property type="evidence" value="ECO:0007669"/>
    <property type="project" value="UniProtKB-KW"/>
</dbReference>
<proteinExistence type="inferred from homology"/>
<dbReference type="Proteomes" id="UP000320672">
    <property type="component" value="Chromosome"/>
</dbReference>
<feature type="region of interest" description="Disordered" evidence="14">
    <location>
        <begin position="55"/>
        <end position="75"/>
    </location>
</feature>
<evidence type="ECO:0000256" key="10">
    <source>
        <dbReference type="ARBA" id="ARBA00023136"/>
    </source>
</evidence>
<evidence type="ECO:0000256" key="2">
    <source>
        <dbReference type="ARBA" id="ARBA00008531"/>
    </source>
</evidence>
<dbReference type="Pfam" id="PF00448">
    <property type="entry name" value="SRP54"/>
    <property type="match status" value="1"/>
</dbReference>
<dbReference type="Gene3D" id="1.20.120.1380">
    <property type="entry name" value="Flagellar FlhF biosynthesis protein, N domain"/>
    <property type="match status" value="1"/>
</dbReference>
<feature type="domain" description="SRP54-type proteins GTP-binding" evidence="16">
    <location>
        <begin position="145"/>
        <end position="337"/>
    </location>
</feature>
<dbReference type="OrthoDB" id="9778554at2"/>
<dbReference type="GO" id="GO:0015031">
    <property type="term" value="P:protein transport"/>
    <property type="evidence" value="ECO:0007669"/>
    <property type="project" value="UniProtKB-KW"/>
</dbReference>
<evidence type="ECO:0000256" key="7">
    <source>
        <dbReference type="ARBA" id="ARBA00022795"/>
    </source>
</evidence>
<gene>
    <name evidence="17" type="primary">flhF</name>
    <name evidence="17" type="ORF">FF011L_45950</name>
</gene>
<keyword evidence="10" id="KW-0472">Membrane</keyword>
<reference evidence="17 18" key="1">
    <citation type="submission" date="2019-02" db="EMBL/GenBank/DDBJ databases">
        <title>Deep-cultivation of Planctomycetes and their phenomic and genomic characterization uncovers novel biology.</title>
        <authorList>
            <person name="Wiegand S."/>
            <person name="Jogler M."/>
            <person name="Boedeker C."/>
            <person name="Pinto D."/>
            <person name="Vollmers J."/>
            <person name="Rivas-Marin E."/>
            <person name="Kohn T."/>
            <person name="Peeters S.H."/>
            <person name="Heuer A."/>
            <person name="Rast P."/>
            <person name="Oberbeckmann S."/>
            <person name="Bunk B."/>
            <person name="Jeske O."/>
            <person name="Meyerdierks A."/>
            <person name="Storesund J.E."/>
            <person name="Kallscheuer N."/>
            <person name="Luecker S."/>
            <person name="Lage O.M."/>
            <person name="Pohl T."/>
            <person name="Merkel B.J."/>
            <person name="Hornburger P."/>
            <person name="Mueller R.-W."/>
            <person name="Bruemmer F."/>
            <person name="Labrenz M."/>
            <person name="Spormann A.M."/>
            <person name="Op den Camp H."/>
            <person name="Overmann J."/>
            <person name="Amann R."/>
            <person name="Jetten M.S.M."/>
            <person name="Mascher T."/>
            <person name="Medema M.H."/>
            <person name="Devos D.P."/>
            <person name="Kaster A.-K."/>
            <person name="Ovreas L."/>
            <person name="Rohde M."/>
            <person name="Galperin M.Y."/>
            <person name="Jogler C."/>
        </authorList>
    </citation>
    <scope>NUCLEOTIDE SEQUENCE [LARGE SCALE GENOMIC DNA]</scope>
    <source>
        <strain evidence="17 18">FF011L</strain>
    </source>
</reference>
<feature type="domain" description="AAA+ ATPase" evidence="15">
    <location>
        <begin position="144"/>
        <end position="276"/>
    </location>
</feature>
<evidence type="ECO:0000256" key="14">
    <source>
        <dbReference type="SAM" id="MobiDB-lite"/>
    </source>
</evidence>
<dbReference type="InterPro" id="IPR003593">
    <property type="entry name" value="AAA+_ATPase"/>
</dbReference>
<keyword evidence="11" id="KW-1006">Bacterial flagellum protein export</keyword>
<evidence type="ECO:0000256" key="9">
    <source>
        <dbReference type="ARBA" id="ARBA00023134"/>
    </source>
</evidence>
<evidence type="ECO:0000256" key="5">
    <source>
        <dbReference type="ARBA" id="ARBA00022475"/>
    </source>
</evidence>
<evidence type="ECO:0000256" key="8">
    <source>
        <dbReference type="ARBA" id="ARBA00022927"/>
    </source>
</evidence>
<protein>
    <recommendedName>
        <fullName evidence="3">Flagellar biosynthesis protein FlhF</fullName>
    </recommendedName>
    <alternativeName>
        <fullName evidence="13">Flagella-associated GTP-binding protein</fullName>
    </alternativeName>
</protein>
<keyword evidence="8" id="KW-0653">Protein transport</keyword>
<evidence type="ECO:0000256" key="6">
    <source>
        <dbReference type="ARBA" id="ARBA00022741"/>
    </source>
</evidence>
<dbReference type="SUPFAM" id="SSF52540">
    <property type="entry name" value="P-loop containing nucleoside triphosphate hydrolases"/>
    <property type="match status" value="1"/>
</dbReference>
<keyword evidence="17" id="KW-0969">Cilium</keyword>
<dbReference type="Gene3D" id="3.40.50.300">
    <property type="entry name" value="P-loop containing nucleotide triphosphate hydrolases"/>
    <property type="match status" value="1"/>
</dbReference>
<comment type="similarity">
    <text evidence="2">Belongs to the GTP-binding SRP family.</text>
</comment>
<evidence type="ECO:0000259" key="16">
    <source>
        <dbReference type="SMART" id="SM00962"/>
    </source>
</evidence>
<dbReference type="KEGG" id="rml:FF011L_45950"/>
<keyword evidence="9" id="KW-0342">GTP-binding</keyword>
<keyword evidence="5" id="KW-1003">Cell membrane</keyword>
<keyword evidence="17" id="KW-0966">Cell projection</keyword>
<dbReference type="CDD" id="cd17873">
    <property type="entry name" value="FlhF"/>
    <property type="match status" value="1"/>
</dbReference>
<keyword evidence="17" id="KW-0282">Flagellum</keyword>
<keyword evidence="18" id="KW-1185">Reference proteome</keyword>
<dbReference type="GO" id="GO:0005525">
    <property type="term" value="F:GTP binding"/>
    <property type="evidence" value="ECO:0007669"/>
    <property type="project" value="UniProtKB-KW"/>
</dbReference>
<dbReference type="InterPro" id="IPR047040">
    <property type="entry name" value="FlhF__GTPase_dom"/>
</dbReference>
<name>A0A517MLM9_9BACT</name>
<dbReference type="FunFam" id="3.40.50.300:FF:000695">
    <property type="entry name" value="Flagellar biosynthesis regulator FlhF"/>
    <property type="match status" value="1"/>
</dbReference>
<dbReference type="PANTHER" id="PTHR43134">
    <property type="entry name" value="SIGNAL RECOGNITION PARTICLE RECEPTOR SUBUNIT ALPHA"/>
    <property type="match status" value="1"/>
</dbReference>
<dbReference type="EMBL" id="CP036262">
    <property type="protein sequence ID" value="QDS95794.1"/>
    <property type="molecule type" value="Genomic_DNA"/>
</dbReference>
<dbReference type="SMART" id="SM00382">
    <property type="entry name" value="AAA"/>
    <property type="match status" value="1"/>
</dbReference>
<evidence type="ECO:0000256" key="1">
    <source>
        <dbReference type="ARBA" id="ARBA00004413"/>
    </source>
</evidence>
<evidence type="ECO:0000256" key="11">
    <source>
        <dbReference type="ARBA" id="ARBA00023225"/>
    </source>
</evidence>
<dbReference type="InterPro" id="IPR000897">
    <property type="entry name" value="SRP54_GTPase_dom"/>
</dbReference>
<keyword evidence="6" id="KW-0547">Nucleotide-binding</keyword>
<dbReference type="RefSeq" id="WP_145354029.1">
    <property type="nucleotide sequence ID" value="NZ_CP036262.1"/>
</dbReference>
<evidence type="ECO:0000256" key="12">
    <source>
        <dbReference type="ARBA" id="ARBA00025337"/>
    </source>
</evidence>
<evidence type="ECO:0000313" key="18">
    <source>
        <dbReference type="Proteomes" id="UP000320672"/>
    </source>
</evidence>
<dbReference type="GO" id="GO:0005047">
    <property type="term" value="F:signal recognition particle binding"/>
    <property type="evidence" value="ECO:0007669"/>
    <property type="project" value="TreeGrafter"/>
</dbReference>
<dbReference type="GO" id="GO:0005886">
    <property type="term" value="C:plasma membrane"/>
    <property type="evidence" value="ECO:0007669"/>
    <property type="project" value="UniProtKB-SubCell"/>
</dbReference>